<keyword evidence="3" id="KW-1185">Reference proteome</keyword>
<feature type="domain" description="PB1" evidence="1">
    <location>
        <begin position="21"/>
        <end position="101"/>
    </location>
</feature>
<evidence type="ECO:0000313" key="3">
    <source>
        <dbReference type="Proteomes" id="UP000631114"/>
    </source>
</evidence>
<accession>A0A835H7L4</accession>
<dbReference type="EMBL" id="JADFTS010000008">
    <property type="protein sequence ID" value="KAF9593790.1"/>
    <property type="molecule type" value="Genomic_DNA"/>
</dbReference>
<comment type="caution">
    <text evidence="2">The sequence shown here is derived from an EMBL/GenBank/DDBJ whole genome shotgun (WGS) entry which is preliminary data.</text>
</comment>
<dbReference type="OrthoDB" id="125347at2759"/>
<protein>
    <recommendedName>
        <fullName evidence="1">PB1 domain-containing protein</fullName>
    </recommendedName>
</protein>
<dbReference type="InterPro" id="IPR053198">
    <property type="entry name" value="Gynoecium_Dev_Regulator"/>
</dbReference>
<dbReference type="AlphaFoldDB" id="A0A835H7L4"/>
<evidence type="ECO:0000259" key="1">
    <source>
        <dbReference type="SMART" id="SM00666"/>
    </source>
</evidence>
<name>A0A835H7L4_9MAGN</name>
<dbReference type="SUPFAM" id="SSF54277">
    <property type="entry name" value="CAD &amp; PB1 domains"/>
    <property type="match status" value="1"/>
</dbReference>
<dbReference type="PANTHER" id="PTHR31066:SF85">
    <property type="entry name" value="OS02G0809100 PROTEIN"/>
    <property type="match status" value="1"/>
</dbReference>
<dbReference type="PANTHER" id="PTHR31066">
    <property type="entry name" value="OS05G0427100 PROTEIN-RELATED"/>
    <property type="match status" value="1"/>
</dbReference>
<dbReference type="SMART" id="SM00666">
    <property type="entry name" value="PB1"/>
    <property type="match status" value="1"/>
</dbReference>
<proteinExistence type="predicted"/>
<evidence type="ECO:0000313" key="2">
    <source>
        <dbReference type="EMBL" id="KAF9593790.1"/>
    </source>
</evidence>
<gene>
    <name evidence="2" type="ORF">IFM89_025499</name>
</gene>
<reference evidence="2 3" key="1">
    <citation type="submission" date="2020-10" db="EMBL/GenBank/DDBJ databases">
        <title>The Coptis chinensis genome and diversification of protoberbering-type alkaloids.</title>
        <authorList>
            <person name="Wang B."/>
            <person name="Shu S."/>
            <person name="Song C."/>
            <person name="Liu Y."/>
        </authorList>
    </citation>
    <scope>NUCLEOTIDE SEQUENCE [LARGE SCALE GENOMIC DNA]</scope>
    <source>
        <strain evidence="2">HL-2020</strain>
        <tissue evidence="2">Leaf</tissue>
    </source>
</reference>
<dbReference type="InterPro" id="IPR000270">
    <property type="entry name" value="PB1_dom"/>
</dbReference>
<dbReference type="Proteomes" id="UP000631114">
    <property type="component" value="Unassembled WGS sequence"/>
</dbReference>
<dbReference type="Pfam" id="PF00564">
    <property type="entry name" value="PB1"/>
    <property type="match status" value="1"/>
</dbReference>
<sequence>MDGAKLITICQFGGEFESNKDGTLLSYKGGEAHAVDVDEDTCFEDFKLEIAEMINCSSGLVSIKYFLPGNRKTLITISNDKDLKRMITFNRDSLTVDVFVTAGEIVGHDLSNTPASRSSRTTLSEAVVPLEDTPIDIGVNTQPDHIVDSLTDIPVDSAPPILLKSKKA</sequence>
<organism evidence="2 3">
    <name type="scientific">Coptis chinensis</name>
    <dbReference type="NCBI Taxonomy" id="261450"/>
    <lineage>
        <taxon>Eukaryota</taxon>
        <taxon>Viridiplantae</taxon>
        <taxon>Streptophyta</taxon>
        <taxon>Embryophyta</taxon>
        <taxon>Tracheophyta</taxon>
        <taxon>Spermatophyta</taxon>
        <taxon>Magnoliopsida</taxon>
        <taxon>Ranunculales</taxon>
        <taxon>Ranunculaceae</taxon>
        <taxon>Coptidoideae</taxon>
        <taxon>Coptis</taxon>
    </lineage>
</organism>